<accession>A0A8X6I5X4</accession>
<evidence type="ECO:0000313" key="3">
    <source>
        <dbReference type="Proteomes" id="UP000887013"/>
    </source>
</evidence>
<keyword evidence="1" id="KW-0472">Membrane</keyword>
<organism evidence="2 3">
    <name type="scientific">Nephila pilipes</name>
    <name type="common">Giant wood spider</name>
    <name type="synonym">Nephila maculata</name>
    <dbReference type="NCBI Taxonomy" id="299642"/>
    <lineage>
        <taxon>Eukaryota</taxon>
        <taxon>Metazoa</taxon>
        <taxon>Ecdysozoa</taxon>
        <taxon>Arthropoda</taxon>
        <taxon>Chelicerata</taxon>
        <taxon>Arachnida</taxon>
        <taxon>Araneae</taxon>
        <taxon>Araneomorphae</taxon>
        <taxon>Entelegynae</taxon>
        <taxon>Araneoidea</taxon>
        <taxon>Nephilidae</taxon>
        <taxon>Nephila</taxon>
    </lineage>
</organism>
<sequence length="392" mass="44795">MENSKSSEKFVADLSAGDNSKQLKVNDLFDPKCNVKNVPLRKQELCILHLNNIKEGNYMEEKVKEGILHQNYTTVAELLKTVEEKQHTDGEMEICKQVVSTIGNEARLSTSSTDNKLSSLTDNKETSKAVLTKNDVLLYENLPLYCENDDKCYKNSKNLDKARKFGVNPIQIGILINKKDFLEHCNMVKNGLKKYHRKKKSSIASNQVIEFKEQSVDQNTISQKATHGKKDMIMNIDADSLCQKSCAQETRNQNSASQCSGFVQRVIQASSCKSVSDLIEYFESHSENKKPKKKQKFAKKSIRSSLEYSEMSKFKDSEINSQRLLGVNKYDIVHSNSKQKLCDHKNCDIKKSRQCRAAENLSVDRYSPIFTLLEGFWFLSVVMTIFCHFMIF</sequence>
<gene>
    <name evidence="2" type="primary">AVEN_5547_1</name>
    <name evidence="2" type="ORF">NPIL_21961</name>
</gene>
<proteinExistence type="predicted"/>
<protein>
    <submittedName>
        <fullName evidence="2">Uncharacterized protein</fullName>
    </submittedName>
</protein>
<name>A0A8X6I5X4_NEPPI</name>
<comment type="caution">
    <text evidence="2">The sequence shown here is derived from an EMBL/GenBank/DDBJ whole genome shotgun (WGS) entry which is preliminary data.</text>
</comment>
<keyword evidence="3" id="KW-1185">Reference proteome</keyword>
<dbReference type="Proteomes" id="UP000887013">
    <property type="component" value="Unassembled WGS sequence"/>
</dbReference>
<evidence type="ECO:0000313" key="2">
    <source>
        <dbReference type="EMBL" id="GFS32442.1"/>
    </source>
</evidence>
<feature type="transmembrane region" description="Helical" evidence="1">
    <location>
        <begin position="369"/>
        <end position="391"/>
    </location>
</feature>
<keyword evidence="1" id="KW-0812">Transmembrane</keyword>
<dbReference type="EMBL" id="BMAW01087963">
    <property type="protein sequence ID" value="GFS32442.1"/>
    <property type="molecule type" value="Genomic_DNA"/>
</dbReference>
<dbReference type="OrthoDB" id="6429295at2759"/>
<reference evidence="2" key="1">
    <citation type="submission" date="2020-08" db="EMBL/GenBank/DDBJ databases">
        <title>Multicomponent nature underlies the extraordinary mechanical properties of spider dragline silk.</title>
        <authorList>
            <person name="Kono N."/>
            <person name="Nakamura H."/>
            <person name="Mori M."/>
            <person name="Yoshida Y."/>
            <person name="Ohtoshi R."/>
            <person name="Malay A.D."/>
            <person name="Moran D.A.P."/>
            <person name="Tomita M."/>
            <person name="Numata K."/>
            <person name="Arakawa K."/>
        </authorList>
    </citation>
    <scope>NUCLEOTIDE SEQUENCE</scope>
</reference>
<dbReference type="AlphaFoldDB" id="A0A8X6I5X4"/>
<keyword evidence="1" id="KW-1133">Transmembrane helix</keyword>
<evidence type="ECO:0000256" key="1">
    <source>
        <dbReference type="SAM" id="Phobius"/>
    </source>
</evidence>